<feature type="region of interest" description="Disordered" evidence="10">
    <location>
        <begin position="1131"/>
        <end position="1217"/>
    </location>
</feature>
<feature type="region of interest" description="Disordered" evidence="10">
    <location>
        <begin position="829"/>
        <end position="848"/>
    </location>
</feature>
<feature type="compositionally biased region" description="Acidic residues" evidence="10">
    <location>
        <begin position="1192"/>
        <end position="1201"/>
    </location>
</feature>
<dbReference type="FunFam" id="3.30.160.60:FF:000082">
    <property type="entry name" value="Putative zinc finger E-box-binding homeobox 2"/>
    <property type="match status" value="1"/>
</dbReference>
<comment type="caution">
    <text evidence="12">The sequence shown here is derived from an EMBL/GenBank/DDBJ whole genome shotgun (WGS) entry which is preliminary data.</text>
</comment>
<dbReference type="GO" id="GO:0000978">
    <property type="term" value="F:RNA polymerase II cis-regulatory region sequence-specific DNA binding"/>
    <property type="evidence" value="ECO:0007669"/>
    <property type="project" value="TreeGrafter"/>
</dbReference>
<feature type="compositionally biased region" description="Acidic residues" evidence="10">
    <location>
        <begin position="1148"/>
        <end position="1181"/>
    </location>
</feature>
<keyword evidence="8" id="KW-0539">Nucleus</keyword>
<proteinExistence type="predicted"/>
<dbReference type="AlphaFoldDB" id="A0A5N5L0B4"/>
<dbReference type="FunFam" id="3.30.160.60:FF:000145">
    <property type="entry name" value="Zinc finger protein 574"/>
    <property type="match status" value="1"/>
</dbReference>
<reference evidence="12 13" key="1">
    <citation type="submission" date="2019-06" db="EMBL/GenBank/DDBJ databases">
        <title>A chromosome-scale genome assembly of the striped catfish, Pangasianodon hypophthalmus.</title>
        <authorList>
            <person name="Wen M."/>
            <person name="Zahm M."/>
            <person name="Roques C."/>
            <person name="Cabau C."/>
            <person name="Klopp C."/>
            <person name="Donnadieu C."/>
            <person name="Jouanno E."/>
            <person name="Avarre J.-C."/>
            <person name="Campet M."/>
            <person name="Ha T.T.T."/>
            <person name="Dugue R."/>
            <person name="Lampietro C."/>
            <person name="Louis A."/>
            <person name="Herpin A."/>
            <person name="Echchiki A."/>
            <person name="Berthelot C."/>
            <person name="Parey E."/>
            <person name="Roest-Crollius H."/>
            <person name="Braasch I."/>
            <person name="Postlethwait J."/>
            <person name="Bobe J."/>
            <person name="Montfort J."/>
            <person name="Bouchez O."/>
            <person name="Begum T."/>
            <person name="Schartl M."/>
            <person name="Guiguen Y."/>
        </authorList>
    </citation>
    <scope>NUCLEOTIDE SEQUENCE [LARGE SCALE GENOMIC DNA]</scope>
    <source>
        <strain evidence="12 13">Indonesia</strain>
        <tissue evidence="12">Blood</tissue>
    </source>
</reference>
<feature type="region of interest" description="Disordered" evidence="10">
    <location>
        <begin position="497"/>
        <end position="526"/>
    </location>
</feature>
<protein>
    <recommendedName>
        <fullName evidence="11">C2H2-type domain-containing protein</fullName>
    </recommendedName>
</protein>
<dbReference type="GO" id="GO:0005634">
    <property type="term" value="C:nucleus"/>
    <property type="evidence" value="ECO:0007669"/>
    <property type="project" value="UniProtKB-SubCell"/>
</dbReference>
<feature type="region of interest" description="Disordered" evidence="10">
    <location>
        <begin position="971"/>
        <end position="1036"/>
    </location>
</feature>
<dbReference type="FunFam" id="3.30.160.60:FF:000013">
    <property type="entry name" value="Putative zinc finger E-box-binding homeobox 2"/>
    <property type="match status" value="2"/>
</dbReference>
<evidence type="ECO:0000256" key="5">
    <source>
        <dbReference type="ARBA" id="ARBA00022833"/>
    </source>
</evidence>
<keyword evidence="6" id="KW-0238">DNA-binding</keyword>
<dbReference type="Gene3D" id="1.10.10.60">
    <property type="entry name" value="Homeodomain-like"/>
    <property type="match status" value="1"/>
</dbReference>
<feature type="compositionally biased region" description="Polar residues" evidence="10">
    <location>
        <begin position="497"/>
        <end position="513"/>
    </location>
</feature>
<evidence type="ECO:0000256" key="3">
    <source>
        <dbReference type="ARBA" id="ARBA00022737"/>
    </source>
</evidence>
<keyword evidence="2" id="KW-0479">Metal-binding</keyword>
<feature type="domain" description="C2H2-type" evidence="11">
    <location>
        <begin position="1100"/>
        <end position="1128"/>
    </location>
</feature>
<feature type="domain" description="C2H2-type" evidence="11">
    <location>
        <begin position="1044"/>
        <end position="1071"/>
    </location>
</feature>
<dbReference type="OrthoDB" id="7491548at2759"/>
<evidence type="ECO:0000256" key="10">
    <source>
        <dbReference type="SAM" id="MobiDB-lite"/>
    </source>
</evidence>
<sequence length="1257" mass="138592">MADGPRCQRRKQTKPRRNSVRNFSNVSEAASDSDDEDKLQIVEEDSIPDVSEEKPTVFQLSAAQQLHKGHTLNDGNLGPDALIQEIRVKEECVTDEEDEEGQMNETPCQGKTGVICPDIPEVEQSMPERGVHDENGTPDEFSQLHSCPYCSRGYKRHTSLKEHVKLRHEKSKDDFSCSLCSYTFTYRTQLDRHMNAHKNGREQRMVSHSGGNRKFKCTECSKAFKYKHHLKEHLRIHSGEKPYECSNCKKRFSHSGSYSSHISSKKCVAIPPAVNGLSHTPGVKAALTLTHPTRILLREKVDIDNKPLEEHLPPKKIKEEPDEHELKPVRTTSVVTTTTITTTSTTNNGGGISVQSAAPQGVVQTLVLPTVGLVQPISINLRDLQNMLKVAVDGNMMWQAVANSNANGASSKIVNQGQPQAQAMLVQSPHPHLQVISAISLPVLDQDGNSKIIINYSVDPQISTSDLNTAQSAFPHQTVAQAKVPEPNMAPAEVGKVNSTQRPKVAQTNTTKPNVIPIQKPPTPRPVPAQISILKSTQSAAPNKAASIIKVTKLVPGQTKHTQPALLLLRTVSGSQGLVVKQLAAVNPQVTPTIGTTDLKSTPECTIMATEHNSLELNQVAEETNTSRNNCQPEDLRPTVLQGIQLKTETESEIKTECSKALQVEREKKRERKEGMMAQSDSTMAHRSVVCGDGFHNYATCLFCDNSPSSTDILNCLNSNEQGSDRSLSSLLGEGNFRSADQPPVKSLLPLLEAYSKDSHPSEEQLSRVAELVSLPVDVVSRWFQRMRLKNILLHHPENPQNGQQTIANSQLELSMDTQTQILHIPTEPQNEESVGKNSDPPPLNVSTNDLGIIKTEYLEEKGQAEPLDLSLPKSSCCNGNTSVTIAVSATKSSVPTQEEPLNLTCFKKDTLDGNTIYVTQSTTSPINIIATPLPTLVAIAEPCGIPCLRTAISTKQRTILIPQLSYTYTSPSTNGKANTTTSSSNKANTITTPPSTGTQGTVLNGCQKEKTDAGDESVSGWEGLNDSNLSPNKKKRKMLGGQYACDLCDKIFQKSSSLLRHKYEHTGKRPHECGVCKKAFKHKHHLIEHSRLHSGEKPYQCDKCGKRFSHSGSYSQHMNHRYSYCKKEVYDQPEPNNTSSTPPSQLDSDERESEPEEEIDDDEEAEGEKDGEEDFSDFDMSDIRVVRVGEEYDEEEEDGGSGEKKHVTEEDPVELDMLENEVVKTLGMEDMIDSKTEEEIGKPVENDVFNDTVENK</sequence>
<feature type="compositionally biased region" description="Basic residues" evidence="10">
    <location>
        <begin position="7"/>
        <end position="19"/>
    </location>
</feature>
<dbReference type="InterPro" id="IPR013087">
    <property type="entry name" value="Znf_C2H2_type"/>
</dbReference>
<dbReference type="InterPro" id="IPR051574">
    <property type="entry name" value="ZnF_E-box_Homeobox"/>
</dbReference>
<dbReference type="GO" id="GO:0000981">
    <property type="term" value="F:DNA-binding transcription factor activity, RNA polymerase II-specific"/>
    <property type="evidence" value="ECO:0007669"/>
    <property type="project" value="TreeGrafter"/>
</dbReference>
<evidence type="ECO:0000256" key="4">
    <source>
        <dbReference type="ARBA" id="ARBA00022771"/>
    </source>
</evidence>
<dbReference type="SUPFAM" id="SSF46689">
    <property type="entry name" value="Homeodomain-like"/>
    <property type="match status" value="1"/>
</dbReference>
<dbReference type="FunFam" id="3.30.160.60:FF:000744">
    <property type="entry name" value="zinc finger E-box-binding homeobox 1"/>
    <property type="match status" value="1"/>
</dbReference>
<evidence type="ECO:0000256" key="6">
    <source>
        <dbReference type="ARBA" id="ARBA00023125"/>
    </source>
</evidence>
<name>A0A5N5L0B4_PANHP</name>
<dbReference type="PANTHER" id="PTHR24391">
    <property type="entry name" value="HISTONE H4 TRANSCRIPTION FACTOR-RELATED"/>
    <property type="match status" value="1"/>
</dbReference>
<feature type="region of interest" description="Disordered" evidence="10">
    <location>
        <begin position="1"/>
        <end position="40"/>
    </location>
</feature>
<dbReference type="PROSITE" id="PS00028">
    <property type="entry name" value="ZINC_FINGER_C2H2_1"/>
    <property type="match status" value="5"/>
</dbReference>
<evidence type="ECO:0000313" key="12">
    <source>
        <dbReference type="EMBL" id="KAB5535636.1"/>
    </source>
</evidence>
<comment type="subcellular location">
    <subcellularLocation>
        <location evidence="1">Nucleus</location>
    </subcellularLocation>
</comment>
<feature type="domain" description="C2H2-type" evidence="11">
    <location>
        <begin position="1072"/>
        <end position="1099"/>
    </location>
</feature>
<keyword evidence="5" id="KW-0862">Zinc</keyword>
<evidence type="ECO:0000256" key="2">
    <source>
        <dbReference type="ARBA" id="ARBA00022723"/>
    </source>
</evidence>
<feature type="compositionally biased region" description="Low complexity" evidence="10">
    <location>
        <begin position="1136"/>
        <end position="1145"/>
    </location>
</feature>
<evidence type="ECO:0000256" key="9">
    <source>
        <dbReference type="PROSITE-ProRule" id="PRU00042"/>
    </source>
</evidence>
<dbReference type="InterPro" id="IPR009057">
    <property type="entry name" value="Homeodomain-like_sf"/>
</dbReference>
<evidence type="ECO:0000313" key="13">
    <source>
        <dbReference type="Proteomes" id="UP000327468"/>
    </source>
</evidence>
<feature type="compositionally biased region" description="Low complexity" evidence="10">
    <location>
        <begin position="973"/>
        <end position="993"/>
    </location>
</feature>
<feature type="compositionally biased region" description="Basic and acidic residues" evidence="10">
    <location>
        <begin position="1235"/>
        <end position="1246"/>
    </location>
</feature>
<dbReference type="InterPro" id="IPR036236">
    <property type="entry name" value="Znf_C2H2_sf"/>
</dbReference>
<accession>A0A5N5L0B4</accession>
<feature type="domain" description="C2H2-type" evidence="11">
    <location>
        <begin position="175"/>
        <end position="202"/>
    </location>
</feature>
<keyword evidence="13" id="KW-1185">Reference proteome</keyword>
<keyword evidence="7" id="KW-0371">Homeobox</keyword>
<gene>
    <name evidence="12" type="ORF">PHYPO_G00120160</name>
</gene>
<feature type="domain" description="C2H2-type" evidence="11">
    <location>
        <begin position="145"/>
        <end position="173"/>
    </location>
</feature>
<keyword evidence="4 9" id="KW-0863">Zinc-finger</keyword>
<dbReference type="PROSITE" id="PS50157">
    <property type="entry name" value="ZINC_FINGER_C2H2_2"/>
    <property type="match status" value="6"/>
</dbReference>
<evidence type="ECO:0000256" key="8">
    <source>
        <dbReference type="ARBA" id="ARBA00023242"/>
    </source>
</evidence>
<dbReference type="GO" id="GO:0000122">
    <property type="term" value="P:negative regulation of transcription by RNA polymerase II"/>
    <property type="evidence" value="ECO:0007669"/>
    <property type="project" value="UniProtKB-ARBA"/>
</dbReference>
<evidence type="ECO:0000256" key="1">
    <source>
        <dbReference type="ARBA" id="ARBA00004123"/>
    </source>
</evidence>
<keyword evidence="3" id="KW-0677">Repeat</keyword>
<feature type="compositionally biased region" description="Basic and acidic residues" evidence="10">
    <location>
        <begin position="1182"/>
        <end position="1191"/>
    </location>
</feature>
<dbReference type="SMART" id="SM00389">
    <property type="entry name" value="HOX"/>
    <property type="match status" value="1"/>
</dbReference>
<feature type="region of interest" description="Disordered" evidence="10">
    <location>
        <begin position="94"/>
        <end position="114"/>
    </location>
</feature>
<feature type="compositionally biased region" description="Polar residues" evidence="10">
    <location>
        <begin position="994"/>
        <end position="1005"/>
    </location>
</feature>
<dbReference type="Proteomes" id="UP000327468">
    <property type="component" value="Chromosome 21"/>
</dbReference>
<evidence type="ECO:0000256" key="7">
    <source>
        <dbReference type="ARBA" id="ARBA00023155"/>
    </source>
</evidence>
<feature type="region of interest" description="Disordered" evidence="10">
    <location>
        <begin position="1235"/>
        <end position="1257"/>
    </location>
</feature>
<dbReference type="SUPFAM" id="SSF57667">
    <property type="entry name" value="beta-beta-alpha zinc fingers"/>
    <property type="match status" value="4"/>
</dbReference>
<evidence type="ECO:0000259" key="11">
    <source>
        <dbReference type="PROSITE" id="PS50157"/>
    </source>
</evidence>
<dbReference type="CDD" id="cd00086">
    <property type="entry name" value="homeodomain"/>
    <property type="match status" value="1"/>
</dbReference>
<dbReference type="PANTHER" id="PTHR24391:SF17">
    <property type="entry name" value="ZINC FINGER E-BOX-BINDING HOMEOBOX 1"/>
    <property type="match status" value="1"/>
</dbReference>
<dbReference type="Gene3D" id="3.30.160.60">
    <property type="entry name" value="Classic Zinc Finger"/>
    <property type="match status" value="6"/>
</dbReference>
<feature type="domain" description="C2H2-type" evidence="11">
    <location>
        <begin position="215"/>
        <end position="242"/>
    </location>
</feature>
<feature type="compositionally biased region" description="Acidic residues" evidence="10">
    <location>
        <begin position="31"/>
        <end position="40"/>
    </location>
</feature>
<dbReference type="GO" id="GO:0008270">
    <property type="term" value="F:zinc ion binding"/>
    <property type="evidence" value="ECO:0007669"/>
    <property type="project" value="UniProtKB-KW"/>
</dbReference>
<dbReference type="SMART" id="SM00355">
    <property type="entry name" value="ZnF_C2H2"/>
    <property type="match status" value="7"/>
</dbReference>
<dbReference type="InterPro" id="IPR001356">
    <property type="entry name" value="HD"/>
</dbReference>
<dbReference type="EMBL" id="VFJC01000022">
    <property type="protein sequence ID" value="KAB5535636.1"/>
    <property type="molecule type" value="Genomic_DNA"/>
</dbReference>
<dbReference type="Pfam" id="PF00096">
    <property type="entry name" value="zf-C2H2"/>
    <property type="match status" value="3"/>
</dbReference>
<organism evidence="12 13">
    <name type="scientific">Pangasianodon hypophthalmus</name>
    <name type="common">Striped catfish</name>
    <name type="synonym">Helicophagus hypophthalmus</name>
    <dbReference type="NCBI Taxonomy" id="310915"/>
    <lineage>
        <taxon>Eukaryota</taxon>
        <taxon>Metazoa</taxon>
        <taxon>Chordata</taxon>
        <taxon>Craniata</taxon>
        <taxon>Vertebrata</taxon>
        <taxon>Euteleostomi</taxon>
        <taxon>Actinopterygii</taxon>
        <taxon>Neopterygii</taxon>
        <taxon>Teleostei</taxon>
        <taxon>Ostariophysi</taxon>
        <taxon>Siluriformes</taxon>
        <taxon>Pangasiidae</taxon>
        <taxon>Pangasianodon</taxon>
    </lineage>
</organism>